<dbReference type="GO" id="GO:0140359">
    <property type="term" value="F:ABC-type transporter activity"/>
    <property type="evidence" value="ECO:0007669"/>
    <property type="project" value="InterPro"/>
</dbReference>
<keyword evidence="5" id="KW-1003">Cell membrane</keyword>
<evidence type="ECO:0000256" key="3">
    <source>
        <dbReference type="ARBA" id="ARBA00022989"/>
    </source>
</evidence>
<organism evidence="7 8">
    <name type="scientific">Eiseniibacteriota bacterium</name>
    <dbReference type="NCBI Taxonomy" id="2212470"/>
    <lineage>
        <taxon>Bacteria</taxon>
        <taxon>Candidatus Eiseniibacteriota</taxon>
    </lineage>
</organism>
<dbReference type="GO" id="GO:0043190">
    <property type="term" value="C:ATP-binding cassette (ABC) transporter complex"/>
    <property type="evidence" value="ECO:0007669"/>
    <property type="project" value="InterPro"/>
</dbReference>
<name>A0A538U7R2_UNCEI</name>
<gene>
    <name evidence="7" type="ORF">E6K81_08945</name>
</gene>
<dbReference type="EMBL" id="VBPB01000132">
    <property type="protein sequence ID" value="TMQ71910.1"/>
    <property type="molecule type" value="Genomic_DNA"/>
</dbReference>
<feature type="transmembrane region" description="Helical" evidence="5">
    <location>
        <begin position="148"/>
        <end position="175"/>
    </location>
</feature>
<feature type="transmembrane region" description="Helical" evidence="5">
    <location>
        <begin position="33"/>
        <end position="55"/>
    </location>
</feature>
<feature type="domain" description="ABC transmembrane type-2" evidence="6">
    <location>
        <begin position="35"/>
        <end position="265"/>
    </location>
</feature>
<proteinExistence type="inferred from homology"/>
<keyword evidence="5" id="KW-0813">Transport</keyword>
<dbReference type="InterPro" id="IPR047817">
    <property type="entry name" value="ABC2_TM_bact-type"/>
</dbReference>
<comment type="caution">
    <text evidence="7">The sequence shown here is derived from an EMBL/GenBank/DDBJ whole genome shotgun (WGS) entry which is preliminary data.</text>
</comment>
<evidence type="ECO:0000256" key="1">
    <source>
        <dbReference type="ARBA" id="ARBA00004141"/>
    </source>
</evidence>
<dbReference type="InterPro" id="IPR013525">
    <property type="entry name" value="ABC2_TM"/>
</dbReference>
<reference evidence="7 8" key="1">
    <citation type="journal article" date="2019" name="Nat. Microbiol.">
        <title>Mediterranean grassland soil C-N compound turnover is dependent on rainfall and depth, and is mediated by genomically divergent microorganisms.</title>
        <authorList>
            <person name="Diamond S."/>
            <person name="Andeer P.F."/>
            <person name="Li Z."/>
            <person name="Crits-Christoph A."/>
            <person name="Burstein D."/>
            <person name="Anantharaman K."/>
            <person name="Lane K.R."/>
            <person name="Thomas B.C."/>
            <person name="Pan C."/>
            <person name="Northen T.R."/>
            <person name="Banfield J.F."/>
        </authorList>
    </citation>
    <scope>NUCLEOTIDE SEQUENCE [LARGE SCALE GENOMIC DNA]</scope>
    <source>
        <strain evidence="7">WS_11</strain>
    </source>
</reference>
<evidence type="ECO:0000256" key="2">
    <source>
        <dbReference type="ARBA" id="ARBA00022692"/>
    </source>
</evidence>
<comment type="subcellular location">
    <subcellularLocation>
        <location evidence="5">Cell membrane</location>
        <topology evidence="5">Multi-pass membrane protein</topology>
    </subcellularLocation>
    <subcellularLocation>
        <location evidence="1">Membrane</location>
        <topology evidence="1">Multi-pass membrane protein</topology>
    </subcellularLocation>
</comment>
<dbReference type="PANTHER" id="PTHR43332">
    <property type="entry name" value="INNER MEMBRANE TRANSPORT PERMEASE YADH-RELATED"/>
    <property type="match status" value="1"/>
</dbReference>
<dbReference type="Proteomes" id="UP000319771">
    <property type="component" value="Unassembled WGS sequence"/>
</dbReference>
<feature type="transmembrane region" description="Helical" evidence="5">
    <location>
        <begin position="181"/>
        <end position="201"/>
    </location>
</feature>
<evidence type="ECO:0000313" key="8">
    <source>
        <dbReference type="Proteomes" id="UP000319771"/>
    </source>
</evidence>
<feature type="transmembrane region" description="Helical" evidence="5">
    <location>
        <begin position="111"/>
        <end position="136"/>
    </location>
</feature>
<dbReference type="Pfam" id="PF01061">
    <property type="entry name" value="ABC2_membrane"/>
    <property type="match status" value="1"/>
</dbReference>
<dbReference type="InterPro" id="IPR052522">
    <property type="entry name" value="ABC-2_transport_permease"/>
</dbReference>
<keyword evidence="4 5" id="KW-0472">Membrane</keyword>
<comment type="similarity">
    <text evidence="5">Belongs to the ABC-2 integral membrane protein family.</text>
</comment>
<keyword evidence="3 5" id="KW-1133">Transmembrane helix</keyword>
<feature type="transmembrane region" description="Helical" evidence="5">
    <location>
        <begin position="237"/>
        <end position="257"/>
    </location>
</feature>
<evidence type="ECO:0000259" key="6">
    <source>
        <dbReference type="PROSITE" id="PS51012"/>
    </source>
</evidence>
<dbReference type="PIRSF" id="PIRSF006648">
    <property type="entry name" value="DrrB"/>
    <property type="match status" value="1"/>
</dbReference>
<evidence type="ECO:0000313" key="7">
    <source>
        <dbReference type="EMBL" id="TMQ71910.1"/>
    </source>
</evidence>
<dbReference type="PROSITE" id="PS51012">
    <property type="entry name" value="ABC_TM2"/>
    <property type="match status" value="1"/>
</dbReference>
<dbReference type="AlphaFoldDB" id="A0A538U7R2"/>
<protein>
    <recommendedName>
        <fullName evidence="5">Transport permease protein</fullName>
    </recommendedName>
</protein>
<sequence length="268" mass="28624">MSGRTPFAPRHVPALRIFGALLHRDLTVARRDIVSLLVRTTMQPLLFVVVFGAMLPRMGFMQRGYTAALLPGILAISLAFSSLQSVTMPMLVDFGGTREIEDRLLAPAPTWLIAFEKVAAGVIQGVFAALFVLPLARLIMGPIDALSVGHIGAVIVVTVLGAAAFSAIGLVLGTAISPQNIGLMFSVILAPMIMFGCAYYPWRSLDRVPAMKVAVLVNPLTYVSEGMRAVLTPGLPHMSLLAILAALTALSAGFWWLGLKTFLKKSIG</sequence>
<evidence type="ECO:0000256" key="4">
    <source>
        <dbReference type="ARBA" id="ARBA00023136"/>
    </source>
</evidence>
<keyword evidence="2 5" id="KW-0812">Transmembrane</keyword>
<feature type="transmembrane region" description="Helical" evidence="5">
    <location>
        <begin position="67"/>
        <end position="91"/>
    </location>
</feature>
<accession>A0A538U7R2</accession>
<dbReference type="PANTHER" id="PTHR43332:SF2">
    <property type="entry name" value="INNER MEMBRANE TRANSPORT PERMEASE YADH"/>
    <property type="match status" value="1"/>
</dbReference>
<dbReference type="InterPro" id="IPR000412">
    <property type="entry name" value="ABC_2_transport"/>
</dbReference>
<evidence type="ECO:0000256" key="5">
    <source>
        <dbReference type="RuleBase" id="RU361157"/>
    </source>
</evidence>